<keyword evidence="3" id="KW-1185">Reference proteome</keyword>
<dbReference type="RefSeq" id="WP_094855892.1">
    <property type="nucleotide sequence ID" value="NZ_NEVM01000005.1"/>
</dbReference>
<dbReference type="Gene3D" id="3.40.190.10">
    <property type="entry name" value="Periplasmic binding protein-like II"/>
    <property type="match status" value="1"/>
</dbReference>
<protein>
    <submittedName>
        <fullName evidence="2">ABC transporter substrate-binding protein</fullName>
    </submittedName>
</protein>
<accession>A0A261S4T1</accession>
<evidence type="ECO:0000256" key="1">
    <source>
        <dbReference type="ARBA" id="ARBA00006987"/>
    </source>
</evidence>
<reference evidence="3" key="1">
    <citation type="submission" date="2017-05" db="EMBL/GenBank/DDBJ databases">
        <title>Complete and WGS of Bordetella genogroups.</title>
        <authorList>
            <person name="Spilker T."/>
            <person name="Lipuma J."/>
        </authorList>
    </citation>
    <scope>NUCLEOTIDE SEQUENCE [LARGE SCALE GENOMIC DNA]</scope>
    <source>
        <strain evidence="3">AU16122</strain>
    </source>
</reference>
<dbReference type="EMBL" id="NEVM01000005">
    <property type="protein sequence ID" value="OZI31483.1"/>
    <property type="molecule type" value="Genomic_DNA"/>
</dbReference>
<dbReference type="Gene3D" id="3.40.190.150">
    <property type="entry name" value="Bordetella uptake gene, domain 1"/>
    <property type="match status" value="1"/>
</dbReference>
<sequence length="363" mass="37740">MSIEPDRTESGPSRRVRNRLRAAGAFAIAALGLSLAALRLGVAEPADGAAAAAAVAASFPKRPITILVTFPPGGGTDLLARRLGAELQRELGQSVIVENRPGASGNLGARAVAEAAPDGYTLLMVNSSYAINPGVYRNLPFSPKHDLRAVINVAFVPSVLVVPASSPLHTLAQALESAGRQDPAAPPAAVPQLAFASCGNGTPQHLAGEMLRRASGRALQHVPYRGCGPALTDVLSNQVGMGIVTASSAAPFLASGRLRALAVTSPRRSELMPDVPTVAEQGFPGYTLDQWHGLLAPAATPAPIIARLNAAVSAIMRREDVQRDLRQLGFSPTRSSPQAFQALIDSDIDRFSTLTASMGLHAD</sequence>
<dbReference type="OrthoDB" id="8678477at2"/>
<dbReference type="AlphaFoldDB" id="A0A261S4T1"/>
<evidence type="ECO:0000313" key="2">
    <source>
        <dbReference type="EMBL" id="OZI31483.1"/>
    </source>
</evidence>
<dbReference type="InterPro" id="IPR005064">
    <property type="entry name" value="BUG"/>
</dbReference>
<name>A0A261S4T1_9BORD</name>
<dbReference type="InterPro" id="IPR042100">
    <property type="entry name" value="Bug_dom1"/>
</dbReference>
<dbReference type="PIRSF" id="PIRSF017082">
    <property type="entry name" value="YflP"/>
    <property type="match status" value="1"/>
</dbReference>
<comment type="caution">
    <text evidence="2">The sequence shown here is derived from an EMBL/GenBank/DDBJ whole genome shotgun (WGS) entry which is preliminary data.</text>
</comment>
<comment type="similarity">
    <text evidence="1">Belongs to the UPF0065 (bug) family.</text>
</comment>
<evidence type="ECO:0000313" key="3">
    <source>
        <dbReference type="Proteomes" id="UP000216020"/>
    </source>
</evidence>
<dbReference type="CDD" id="cd13578">
    <property type="entry name" value="PBP2_Bug27"/>
    <property type="match status" value="1"/>
</dbReference>
<dbReference type="Proteomes" id="UP000216020">
    <property type="component" value="Unassembled WGS sequence"/>
</dbReference>
<dbReference type="SUPFAM" id="SSF53850">
    <property type="entry name" value="Periplasmic binding protein-like II"/>
    <property type="match status" value="1"/>
</dbReference>
<proteinExistence type="inferred from homology"/>
<dbReference type="PANTHER" id="PTHR42928:SF5">
    <property type="entry name" value="BLR1237 PROTEIN"/>
    <property type="match status" value="1"/>
</dbReference>
<dbReference type="PANTHER" id="PTHR42928">
    <property type="entry name" value="TRICARBOXYLATE-BINDING PROTEIN"/>
    <property type="match status" value="1"/>
</dbReference>
<organism evidence="2 3">
    <name type="scientific">Bordetella genomosp. 10</name>
    <dbReference type="NCBI Taxonomy" id="1416804"/>
    <lineage>
        <taxon>Bacteria</taxon>
        <taxon>Pseudomonadati</taxon>
        <taxon>Pseudomonadota</taxon>
        <taxon>Betaproteobacteria</taxon>
        <taxon>Burkholderiales</taxon>
        <taxon>Alcaligenaceae</taxon>
        <taxon>Bordetella</taxon>
    </lineage>
</organism>
<dbReference type="Pfam" id="PF03401">
    <property type="entry name" value="TctC"/>
    <property type="match status" value="1"/>
</dbReference>
<gene>
    <name evidence="2" type="ORF">CAL29_26675</name>
</gene>